<protein>
    <recommendedName>
        <fullName evidence="4">MARVEL domain-containing protein</fullName>
    </recommendedName>
</protein>
<gene>
    <name evidence="2" type="ORF">GIL414_LOCUS15837</name>
</gene>
<keyword evidence="1" id="KW-0472">Membrane</keyword>
<evidence type="ECO:0000256" key="1">
    <source>
        <dbReference type="SAM" id="Phobius"/>
    </source>
</evidence>
<keyword evidence="1" id="KW-1133">Transmembrane helix</keyword>
<keyword evidence="1" id="KW-0812">Transmembrane</keyword>
<name>A0A8S2PYJ5_9BILA</name>
<evidence type="ECO:0000313" key="2">
    <source>
        <dbReference type="EMBL" id="CAF4076937.1"/>
    </source>
</evidence>
<dbReference type="EMBL" id="CAJOBJ010007072">
    <property type="protein sequence ID" value="CAF4076937.1"/>
    <property type="molecule type" value="Genomic_DNA"/>
</dbReference>
<comment type="caution">
    <text evidence="2">The sequence shown here is derived from an EMBL/GenBank/DDBJ whole genome shotgun (WGS) entry which is preliminary data.</text>
</comment>
<accession>A0A8S2PYJ5</accession>
<sequence>MQWQSDIFGFGYVACYYNASYNNNCDFFATTHDAIYLLVSSSVTIHYCRNPGQVAGGVMGIFAFVFLAADAVVIFLARRDEPDPNTSSNNIR</sequence>
<proteinExistence type="predicted"/>
<evidence type="ECO:0000313" key="3">
    <source>
        <dbReference type="Proteomes" id="UP000681720"/>
    </source>
</evidence>
<dbReference type="AlphaFoldDB" id="A0A8S2PYJ5"/>
<evidence type="ECO:0008006" key="4">
    <source>
        <dbReference type="Google" id="ProtNLM"/>
    </source>
</evidence>
<organism evidence="2 3">
    <name type="scientific">Rotaria magnacalcarata</name>
    <dbReference type="NCBI Taxonomy" id="392030"/>
    <lineage>
        <taxon>Eukaryota</taxon>
        <taxon>Metazoa</taxon>
        <taxon>Spiralia</taxon>
        <taxon>Gnathifera</taxon>
        <taxon>Rotifera</taxon>
        <taxon>Eurotatoria</taxon>
        <taxon>Bdelloidea</taxon>
        <taxon>Philodinida</taxon>
        <taxon>Philodinidae</taxon>
        <taxon>Rotaria</taxon>
    </lineage>
</organism>
<feature type="transmembrane region" description="Helical" evidence="1">
    <location>
        <begin position="54"/>
        <end position="77"/>
    </location>
</feature>
<reference evidence="2" key="1">
    <citation type="submission" date="2021-02" db="EMBL/GenBank/DDBJ databases">
        <authorList>
            <person name="Nowell W R."/>
        </authorList>
    </citation>
    <scope>NUCLEOTIDE SEQUENCE</scope>
</reference>
<dbReference type="Proteomes" id="UP000681720">
    <property type="component" value="Unassembled WGS sequence"/>
</dbReference>